<evidence type="ECO:0000256" key="1">
    <source>
        <dbReference type="SAM" id="MobiDB-lite"/>
    </source>
</evidence>
<dbReference type="InterPro" id="IPR035437">
    <property type="entry name" value="SNase_OB-fold_sf"/>
</dbReference>
<sequence>MGRSIRYKRYYRRNAMVFAMFVSLGALVLFDVEIDDPFSSFKSTERNTVRILNGGNASTGIRPQSGSGARSLTGPVTHVRDGDTIEVSGTPIRIANLDCAEKGSLAGNRATARMKELARSETLTCSLSGKRSYDRVVGTCALPDGQDIGAVLIAEGVCGRWR</sequence>
<dbReference type="SUPFAM" id="SSF50199">
    <property type="entry name" value="Staphylococcal nuclease"/>
    <property type="match status" value="1"/>
</dbReference>
<dbReference type="RefSeq" id="WP_164128632.1">
    <property type="nucleotide sequence ID" value="NZ_JAAGOX010000011.1"/>
</dbReference>
<dbReference type="AlphaFoldDB" id="A0A6B2NKL6"/>
<organism evidence="2">
    <name type="scientific">Ruegeria sp. PrR005</name>
    <dbReference type="NCBI Taxonomy" id="2706882"/>
    <lineage>
        <taxon>Bacteria</taxon>
        <taxon>Pseudomonadati</taxon>
        <taxon>Pseudomonadota</taxon>
        <taxon>Alphaproteobacteria</taxon>
        <taxon>Rhodobacterales</taxon>
        <taxon>Roseobacteraceae</taxon>
        <taxon>Ruegeria</taxon>
    </lineage>
</organism>
<reference evidence="2" key="1">
    <citation type="submission" date="2020-02" db="EMBL/GenBank/DDBJ databases">
        <title>Delineation of the pyrene-degrading pathway in Roseobacter clade bacteria by genomic analysis.</title>
        <authorList>
            <person name="Zhou H."/>
            <person name="Wang H."/>
        </authorList>
    </citation>
    <scope>NUCLEOTIDE SEQUENCE</scope>
    <source>
        <strain evidence="2">PrR005</strain>
    </source>
</reference>
<evidence type="ECO:0000313" key="2">
    <source>
        <dbReference type="EMBL" id="NDW44652.1"/>
    </source>
</evidence>
<name>A0A6B2NKL6_9RHOB</name>
<proteinExistence type="predicted"/>
<feature type="compositionally biased region" description="Polar residues" evidence="1">
    <location>
        <begin position="55"/>
        <end position="70"/>
    </location>
</feature>
<accession>A0A6B2NKL6</accession>
<evidence type="ECO:0008006" key="3">
    <source>
        <dbReference type="Google" id="ProtNLM"/>
    </source>
</evidence>
<dbReference type="EMBL" id="JAAGOX010000011">
    <property type="protein sequence ID" value="NDW44652.1"/>
    <property type="molecule type" value="Genomic_DNA"/>
</dbReference>
<feature type="region of interest" description="Disordered" evidence="1">
    <location>
        <begin position="54"/>
        <end position="74"/>
    </location>
</feature>
<comment type="caution">
    <text evidence="2">The sequence shown here is derived from an EMBL/GenBank/DDBJ whole genome shotgun (WGS) entry which is preliminary data.</text>
</comment>
<protein>
    <recommendedName>
        <fullName evidence="3">Thermonuclease family protein</fullName>
    </recommendedName>
</protein>
<gene>
    <name evidence="2" type="ORF">G0P99_06760</name>
</gene>
<dbReference type="Gene3D" id="2.40.50.90">
    <property type="match status" value="1"/>
</dbReference>